<feature type="chain" id="PRO_5037389699" description="Ricin B lectin domain-containing protein" evidence="2">
    <location>
        <begin position="37"/>
        <end position="746"/>
    </location>
</feature>
<protein>
    <recommendedName>
        <fullName evidence="3">Ricin B lectin domain-containing protein</fullName>
    </recommendedName>
</protein>
<dbReference type="RefSeq" id="WP_189826358.1">
    <property type="nucleotide sequence ID" value="NZ_BMVC01000015.1"/>
</dbReference>
<evidence type="ECO:0000256" key="2">
    <source>
        <dbReference type="SAM" id="SignalP"/>
    </source>
</evidence>
<feature type="domain" description="Ricin B lectin" evidence="3">
    <location>
        <begin position="588"/>
        <end position="727"/>
    </location>
</feature>
<accession>A0A918X4M6</accession>
<dbReference type="PROSITE" id="PS50231">
    <property type="entry name" value="RICIN_B_LECTIN"/>
    <property type="match status" value="2"/>
</dbReference>
<evidence type="ECO:0000259" key="3">
    <source>
        <dbReference type="SMART" id="SM00458"/>
    </source>
</evidence>
<feature type="region of interest" description="Disordered" evidence="1">
    <location>
        <begin position="244"/>
        <end position="280"/>
    </location>
</feature>
<dbReference type="Proteomes" id="UP000638353">
    <property type="component" value="Unassembled WGS sequence"/>
</dbReference>
<proteinExistence type="predicted"/>
<sequence length="746" mass="79172">MQRRPHRQHRLAKWSRAGLALPITLAAALTTGAASGAPAAQAPKAAAGTVTIGGKCLDDADFGTGNGNVIQVFTCNGASAQKWTWESDGRVTVYGKCLDVTGGSNADGALVQLYSCTSGARQQKFKFLPDGTIYSAKSGKCLAVQGGSVVNNARIGLAPCDPAQPTQKWNAPTAPAPTAYNLSAGAAVEYQRPDDTPASVYTDKNGKFYYGQAHALYAANDPRKWSFYSGKNFDESALDPISSAVNPANPLDRNDDTTWRCNNSPTGKESTPTPKPSGYSQPNYCDISGIWVDPDSGDWYGLVHNEFTPRPFGDGMHYDGIDYAVSKDQGKTWNIKDHAITSPFSTKRDDTAGFPNETYHYGDGDQRLFVDNASGYFYAFYASRVLNKSGGGAVWLQHVARAPISQKMAKSSWKKWFNGAWQSPGTGGQESNIIPSEGVGTGYTAPDEDYKPTTKGKARDQVKAGTLPDHSQLAVMNVAWNAYLGKYIGTPQNNIAQATDTKTPLRFYATDDLATQKWTDIGAVDSLPNASWYRWFLDSKSLTSSTVLGKTFRSYCSFYCSKYDGEYADVTIAPKSAADLPQAPVNATGSYRIAAGNGLSLAQRGGGLATTPANGAAASQKWRFTSTGDGFWTIANAATGQVLGVDGSGDAGRAWGAAVRVGTKGATPEVAQQWSFQKVVQAGPVSGPSVATGEYRLVNRYSGLTLSLNGKGKDTAVTAPQRGWNATGEAVAGGGSASAQLLTFGR</sequence>
<dbReference type="AlphaFoldDB" id="A0A918X4M6"/>
<feature type="signal peptide" evidence="2">
    <location>
        <begin position="1"/>
        <end position="36"/>
    </location>
</feature>
<dbReference type="CDD" id="cd23451">
    <property type="entry name" value="beta-trefoil_Ricin_laminarinase"/>
    <property type="match status" value="1"/>
</dbReference>
<evidence type="ECO:0000313" key="4">
    <source>
        <dbReference type="EMBL" id="GHD09895.1"/>
    </source>
</evidence>
<dbReference type="Gene3D" id="2.80.10.50">
    <property type="match status" value="3"/>
</dbReference>
<name>A0A918X4M6_9ACTN</name>
<feature type="domain" description="Ricin B lectin" evidence="3">
    <location>
        <begin position="46"/>
        <end position="172"/>
    </location>
</feature>
<organism evidence="4 5">
    <name type="scientific">Streptomyces finlayi</name>
    <dbReference type="NCBI Taxonomy" id="67296"/>
    <lineage>
        <taxon>Bacteria</taxon>
        <taxon>Bacillati</taxon>
        <taxon>Actinomycetota</taxon>
        <taxon>Actinomycetes</taxon>
        <taxon>Kitasatosporales</taxon>
        <taxon>Streptomycetaceae</taxon>
        <taxon>Streptomyces</taxon>
    </lineage>
</organism>
<reference evidence="4" key="2">
    <citation type="submission" date="2020-09" db="EMBL/GenBank/DDBJ databases">
        <authorList>
            <person name="Sun Q."/>
            <person name="Ohkuma M."/>
        </authorList>
    </citation>
    <scope>NUCLEOTIDE SEQUENCE</scope>
    <source>
        <strain evidence="4">JCM 4637</strain>
    </source>
</reference>
<dbReference type="InterPro" id="IPR000772">
    <property type="entry name" value="Ricin_B_lectin"/>
</dbReference>
<gene>
    <name evidence="4" type="ORF">GCM10010334_64670</name>
</gene>
<dbReference type="EMBL" id="BMVC01000015">
    <property type="protein sequence ID" value="GHD09895.1"/>
    <property type="molecule type" value="Genomic_DNA"/>
</dbReference>
<dbReference type="Pfam" id="PF14200">
    <property type="entry name" value="RicinB_lectin_2"/>
    <property type="match status" value="1"/>
</dbReference>
<keyword evidence="2" id="KW-0732">Signal</keyword>
<evidence type="ECO:0000256" key="1">
    <source>
        <dbReference type="SAM" id="MobiDB-lite"/>
    </source>
</evidence>
<reference evidence="4" key="1">
    <citation type="journal article" date="2014" name="Int. J. Syst. Evol. Microbiol.">
        <title>Complete genome sequence of Corynebacterium casei LMG S-19264T (=DSM 44701T), isolated from a smear-ripened cheese.</title>
        <authorList>
            <consortium name="US DOE Joint Genome Institute (JGI-PGF)"/>
            <person name="Walter F."/>
            <person name="Albersmeier A."/>
            <person name="Kalinowski J."/>
            <person name="Ruckert C."/>
        </authorList>
    </citation>
    <scope>NUCLEOTIDE SEQUENCE</scope>
    <source>
        <strain evidence="4">JCM 4637</strain>
    </source>
</reference>
<dbReference type="Pfam" id="PF00652">
    <property type="entry name" value="Ricin_B_lectin"/>
    <property type="match status" value="1"/>
</dbReference>
<dbReference type="CDD" id="cd00161">
    <property type="entry name" value="beta-trefoil_Ricin-like"/>
    <property type="match status" value="1"/>
</dbReference>
<feature type="compositionally biased region" description="Polar residues" evidence="1">
    <location>
        <begin position="259"/>
        <end position="280"/>
    </location>
</feature>
<dbReference type="SUPFAM" id="SSF50370">
    <property type="entry name" value="Ricin B-like lectins"/>
    <property type="match status" value="2"/>
</dbReference>
<dbReference type="SMART" id="SM00458">
    <property type="entry name" value="RICIN"/>
    <property type="match status" value="2"/>
</dbReference>
<comment type="caution">
    <text evidence="4">The sequence shown here is derived from an EMBL/GenBank/DDBJ whole genome shotgun (WGS) entry which is preliminary data.</text>
</comment>
<evidence type="ECO:0000313" key="5">
    <source>
        <dbReference type="Proteomes" id="UP000638353"/>
    </source>
</evidence>
<dbReference type="InterPro" id="IPR035992">
    <property type="entry name" value="Ricin_B-like_lectins"/>
</dbReference>